<comment type="caution">
    <text evidence="1">The sequence shown here is derived from an EMBL/GenBank/DDBJ whole genome shotgun (WGS) entry which is preliminary data.</text>
</comment>
<protein>
    <recommendedName>
        <fullName evidence="2">Zona occludens toxin N-terminal domain-containing protein</fullName>
    </recommendedName>
</protein>
<gene>
    <name evidence="1" type="ORF">S01H4_32722</name>
</gene>
<accession>X1BSV6</accession>
<name>X1BSV6_9ZZZZ</name>
<dbReference type="InterPro" id="IPR027417">
    <property type="entry name" value="P-loop_NTPase"/>
</dbReference>
<dbReference type="SUPFAM" id="SSF52540">
    <property type="entry name" value="P-loop containing nucleoside triphosphate hydrolases"/>
    <property type="match status" value="1"/>
</dbReference>
<proteinExistence type="predicted"/>
<sequence>MDFASYIKEQVETPLKKPVDKPKVPRWVTYIKGRIKKNKNFLGFFSGPTGIGKSYNALSACEQIDPTFTPKRIVTSIRELLNLINTEKLSSGCAILWDEFGVGAGNRQWQSVDNKTINFLLQTFRHRCFILFFTAPYFDFIDSQSQKLFHAEFMCKGINYKEEKGQVKPFLLQYNSHKRKMYRKFLRYRSERGIGKLKTWNIKKPSPELCKEY</sequence>
<reference evidence="1" key="1">
    <citation type="journal article" date="2014" name="Front. Microbiol.">
        <title>High frequency of phylogenetically diverse reductive dehalogenase-homologous genes in deep subseafloor sedimentary metagenomes.</title>
        <authorList>
            <person name="Kawai M."/>
            <person name="Futagami T."/>
            <person name="Toyoda A."/>
            <person name="Takaki Y."/>
            <person name="Nishi S."/>
            <person name="Hori S."/>
            <person name="Arai W."/>
            <person name="Tsubouchi T."/>
            <person name="Morono Y."/>
            <person name="Uchiyama I."/>
            <person name="Ito T."/>
            <person name="Fujiyama A."/>
            <person name="Inagaki F."/>
            <person name="Takami H."/>
        </authorList>
    </citation>
    <scope>NUCLEOTIDE SEQUENCE</scope>
    <source>
        <strain evidence="1">Expedition CK06-06</strain>
    </source>
</reference>
<dbReference type="EMBL" id="BART01017143">
    <property type="protein sequence ID" value="GAG75231.1"/>
    <property type="molecule type" value="Genomic_DNA"/>
</dbReference>
<dbReference type="AlphaFoldDB" id="X1BSV6"/>
<dbReference type="Gene3D" id="3.40.50.300">
    <property type="entry name" value="P-loop containing nucleotide triphosphate hydrolases"/>
    <property type="match status" value="1"/>
</dbReference>
<organism evidence="1">
    <name type="scientific">marine sediment metagenome</name>
    <dbReference type="NCBI Taxonomy" id="412755"/>
    <lineage>
        <taxon>unclassified sequences</taxon>
        <taxon>metagenomes</taxon>
        <taxon>ecological metagenomes</taxon>
    </lineage>
</organism>
<evidence type="ECO:0008006" key="2">
    <source>
        <dbReference type="Google" id="ProtNLM"/>
    </source>
</evidence>
<evidence type="ECO:0000313" key="1">
    <source>
        <dbReference type="EMBL" id="GAG75231.1"/>
    </source>
</evidence>
<feature type="non-terminal residue" evidence="1">
    <location>
        <position position="213"/>
    </location>
</feature>